<protein>
    <submittedName>
        <fullName evidence="1">DNA-binding protein</fullName>
    </submittedName>
</protein>
<accession>A0A3M6QXW2</accession>
<keyword evidence="1" id="KW-0238">DNA-binding</keyword>
<organism evidence="1 2">
    <name type="scientific">Allofranklinella schreckenbergeri</name>
    <dbReference type="NCBI Taxonomy" id="1076744"/>
    <lineage>
        <taxon>Bacteria</taxon>
        <taxon>Pseudomonadati</taxon>
        <taxon>Pseudomonadota</taxon>
        <taxon>Betaproteobacteria</taxon>
        <taxon>Burkholderiales</taxon>
        <taxon>Comamonadaceae</taxon>
        <taxon>Allofranklinella</taxon>
    </lineage>
</organism>
<dbReference type="InterPro" id="IPR026365">
    <property type="entry name" value="BcepMu_gp16"/>
</dbReference>
<comment type="caution">
    <text evidence="1">The sequence shown here is derived from an EMBL/GenBank/DDBJ whole genome shotgun (WGS) entry which is preliminary data.</text>
</comment>
<dbReference type="GO" id="GO:0003677">
    <property type="term" value="F:DNA binding"/>
    <property type="evidence" value="ECO:0007669"/>
    <property type="project" value="UniProtKB-KW"/>
</dbReference>
<evidence type="ECO:0000313" key="2">
    <source>
        <dbReference type="Proteomes" id="UP000281171"/>
    </source>
</evidence>
<evidence type="ECO:0000313" key="1">
    <source>
        <dbReference type="EMBL" id="RMX07439.1"/>
    </source>
</evidence>
<dbReference type="Proteomes" id="UP000281171">
    <property type="component" value="Unassembled WGS sequence"/>
</dbReference>
<proteinExistence type="predicted"/>
<dbReference type="RefSeq" id="WP_122248577.1">
    <property type="nucleotide sequence ID" value="NZ_RDQK01000020.1"/>
</dbReference>
<reference evidence="1 2" key="1">
    <citation type="submission" date="2018-10" db="EMBL/GenBank/DDBJ databases">
        <title>Comamonadaceae CDC group NO-1 genome sequencing and assembly.</title>
        <authorList>
            <person name="Bernier A.-M."/>
            <person name="Bernard K."/>
        </authorList>
    </citation>
    <scope>NUCLEOTIDE SEQUENCE [LARGE SCALE GENOMIC DNA]</scope>
    <source>
        <strain evidence="1 2">NML180581</strain>
    </source>
</reference>
<dbReference type="EMBL" id="RDQK01000020">
    <property type="protein sequence ID" value="RMX07439.1"/>
    <property type="molecule type" value="Genomic_DNA"/>
</dbReference>
<gene>
    <name evidence="1" type="ORF">EBQ24_08885</name>
</gene>
<name>A0A3M6QXW2_9BURK</name>
<dbReference type="NCBIfam" id="TIGR04111">
    <property type="entry name" value="BcepMu_gp16"/>
    <property type="match status" value="1"/>
</dbReference>
<dbReference type="AlphaFoldDB" id="A0A3M6QXW2"/>
<sequence length="71" mass="7800">MLRTPEQARAAIQRTGVPITQWAIANGFSPNLVFEVLAGRRKPTRGQTHQIAVRLGLIEGEIVSDPKRALP</sequence>